<organism evidence="2 3">
    <name type="scientific">Nocardia tenerifensis</name>
    <dbReference type="NCBI Taxonomy" id="228006"/>
    <lineage>
        <taxon>Bacteria</taxon>
        <taxon>Bacillati</taxon>
        <taxon>Actinomycetota</taxon>
        <taxon>Actinomycetes</taxon>
        <taxon>Mycobacteriales</taxon>
        <taxon>Nocardiaceae</taxon>
        <taxon>Nocardia</taxon>
    </lineage>
</organism>
<evidence type="ECO:0000313" key="2">
    <source>
        <dbReference type="EMBL" id="PXX64024.1"/>
    </source>
</evidence>
<keyword evidence="3" id="KW-1185">Reference proteome</keyword>
<sequence>MNSDDQRELLASSDVQRKRGAAGKIWEKLPAMHGPRHLDGAASAISFLIGYSVAGAEVGVFVAMLVAVVLGAVRLMRGDSVRAVAVLVILVFVEITAEGRGFYLPEVAWSVVMTVLFGATLLTGASLSFAVTREVRPAPGDPTGRLRAHRRVTFAWFLFRAVHVAVMAPLHVADKVVRDSFASNFGNPALARMLAPTRLWVRDEPIVRAGAA</sequence>
<comment type="caution">
    <text evidence="2">The sequence shown here is derived from an EMBL/GenBank/DDBJ whole genome shotgun (WGS) entry which is preliminary data.</text>
</comment>
<name>A0A318K516_9NOCA</name>
<dbReference type="RefSeq" id="WP_040737353.1">
    <property type="nucleotide sequence ID" value="NZ_QJKF01000005.1"/>
</dbReference>
<dbReference type="Pfam" id="PF11361">
    <property type="entry name" value="DUF3159"/>
    <property type="match status" value="1"/>
</dbReference>
<dbReference type="OrthoDB" id="4548684at2"/>
<keyword evidence="1" id="KW-0472">Membrane</keyword>
<feature type="transmembrane region" description="Helical" evidence="1">
    <location>
        <begin position="48"/>
        <end position="73"/>
    </location>
</feature>
<keyword evidence="1" id="KW-1133">Transmembrane helix</keyword>
<feature type="transmembrane region" description="Helical" evidence="1">
    <location>
        <begin position="152"/>
        <end position="172"/>
    </location>
</feature>
<evidence type="ECO:0000256" key="1">
    <source>
        <dbReference type="SAM" id="Phobius"/>
    </source>
</evidence>
<dbReference type="AlphaFoldDB" id="A0A318K516"/>
<dbReference type="InterPro" id="IPR016566">
    <property type="entry name" value="UCP010219"/>
</dbReference>
<evidence type="ECO:0000313" key="3">
    <source>
        <dbReference type="Proteomes" id="UP000247569"/>
    </source>
</evidence>
<feature type="transmembrane region" description="Helical" evidence="1">
    <location>
        <begin position="80"/>
        <end position="97"/>
    </location>
</feature>
<feature type="transmembrane region" description="Helical" evidence="1">
    <location>
        <begin position="109"/>
        <end position="131"/>
    </location>
</feature>
<dbReference type="EMBL" id="QJKF01000005">
    <property type="protein sequence ID" value="PXX64024.1"/>
    <property type="molecule type" value="Genomic_DNA"/>
</dbReference>
<dbReference type="Proteomes" id="UP000247569">
    <property type="component" value="Unassembled WGS sequence"/>
</dbReference>
<reference evidence="2 3" key="1">
    <citation type="submission" date="2018-05" db="EMBL/GenBank/DDBJ databases">
        <title>Genomic Encyclopedia of Type Strains, Phase IV (KMG-IV): sequencing the most valuable type-strain genomes for metagenomic binning, comparative biology and taxonomic classification.</title>
        <authorList>
            <person name="Goeker M."/>
        </authorList>
    </citation>
    <scope>NUCLEOTIDE SEQUENCE [LARGE SCALE GENOMIC DNA]</scope>
    <source>
        <strain evidence="2 3">DSM 44704</strain>
    </source>
</reference>
<keyword evidence="1" id="KW-0812">Transmembrane</keyword>
<gene>
    <name evidence="2" type="ORF">DFR70_105206</name>
</gene>
<accession>A0A318K516</accession>
<proteinExistence type="predicted"/>
<protein>
    <submittedName>
        <fullName evidence="2">Uncharacterized protein DUF3159</fullName>
    </submittedName>
</protein>